<dbReference type="EMBL" id="JASCZI010061770">
    <property type="protein sequence ID" value="MED6139468.1"/>
    <property type="molecule type" value="Genomic_DNA"/>
</dbReference>
<evidence type="ECO:0000256" key="1">
    <source>
        <dbReference type="ARBA" id="ARBA00022821"/>
    </source>
</evidence>
<keyword evidence="5" id="KW-1185">Reference proteome</keyword>
<dbReference type="Pfam" id="PF25019">
    <property type="entry name" value="LRR_R13L1-DRL21"/>
    <property type="match status" value="1"/>
</dbReference>
<feature type="domain" description="R13L1/DRL21-like LRR repeat region" evidence="3">
    <location>
        <begin position="29"/>
        <end position="141"/>
    </location>
</feature>
<gene>
    <name evidence="4" type="ORF">PIB30_084136</name>
</gene>
<accession>A0ABU6SU41</accession>
<dbReference type="Pfam" id="PF23286">
    <property type="entry name" value="LRR_13"/>
    <property type="match status" value="1"/>
</dbReference>
<evidence type="ECO:0000259" key="3">
    <source>
        <dbReference type="Pfam" id="PF25019"/>
    </source>
</evidence>
<dbReference type="InterPro" id="IPR056789">
    <property type="entry name" value="LRR_R13L1-DRL21"/>
</dbReference>
<protein>
    <submittedName>
        <fullName evidence="4">Uncharacterized protein</fullName>
    </submittedName>
</protein>
<comment type="caution">
    <text evidence="4">The sequence shown here is derived from an EMBL/GenBank/DDBJ whole genome shotgun (WGS) entry which is preliminary data.</text>
</comment>
<dbReference type="SUPFAM" id="SSF52058">
    <property type="entry name" value="L domain-like"/>
    <property type="match status" value="1"/>
</dbReference>
<evidence type="ECO:0000259" key="2">
    <source>
        <dbReference type="Pfam" id="PF23286"/>
    </source>
</evidence>
<organism evidence="4 5">
    <name type="scientific">Stylosanthes scabra</name>
    <dbReference type="NCBI Taxonomy" id="79078"/>
    <lineage>
        <taxon>Eukaryota</taxon>
        <taxon>Viridiplantae</taxon>
        <taxon>Streptophyta</taxon>
        <taxon>Embryophyta</taxon>
        <taxon>Tracheophyta</taxon>
        <taxon>Spermatophyta</taxon>
        <taxon>Magnoliopsida</taxon>
        <taxon>eudicotyledons</taxon>
        <taxon>Gunneridae</taxon>
        <taxon>Pentapetalae</taxon>
        <taxon>rosids</taxon>
        <taxon>fabids</taxon>
        <taxon>Fabales</taxon>
        <taxon>Fabaceae</taxon>
        <taxon>Papilionoideae</taxon>
        <taxon>50 kb inversion clade</taxon>
        <taxon>dalbergioids sensu lato</taxon>
        <taxon>Dalbergieae</taxon>
        <taxon>Pterocarpus clade</taxon>
        <taxon>Stylosanthes</taxon>
    </lineage>
</organism>
<feature type="domain" description="Disease resistance protein RPS4B/Roq1-like leucine-rich repeats" evidence="2">
    <location>
        <begin position="302"/>
        <end position="389"/>
    </location>
</feature>
<dbReference type="InterPro" id="IPR032675">
    <property type="entry name" value="LRR_dom_sf"/>
</dbReference>
<keyword evidence="1" id="KW-0611">Plant defense</keyword>
<proteinExistence type="predicted"/>
<reference evidence="4 5" key="1">
    <citation type="journal article" date="2023" name="Plants (Basel)">
        <title>Bridging the Gap: Combining Genomics and Transcriptomics Approaches to Understand Stylosanthes scabra, an Orphan Legume from the Brazilian Caatinga.</title>
        <authorList>
            <person name="Ferreira-Neto J.R.C."/>
            <person name="da Silva M.D."/>
            <person name="Binneck E."/>
            <person name="de Melo N.F."/>
            <person name="da Silva R.H."/>
            <person name="de Melo A.L.T.M."/>
            <person name="Pandolfi V."/>
            <person name="Bustamante F.O."/>
            <person name="Brasileiro-Vidal A.C."/>
            <person name="Benko-Iseppon A.M."/>
        </authorList>
    </citation>
    <scope>NUCLEOTIDE SEQUENCE [LARGE SCALE GENOMIC DNA]</scope>
    <source>
        <tissue evidence="4">Leaves</tissue>
    </source>
</reference>
<dbReference type="PANTHER" id="PTHR47186">
    <property type="entry name" value="LEUCINE-RICH REPEAT-CONTAINING PROTEIN 57"/>
    <property type="match status" value="1"/>
</dbReference>
<dbReference type="Gene3D" id="3.80.10.10">
    <property type="entry name" value="Ribonuclease Inhibitor"/>
    <property type="match status" value="2"/>
</dbReference>
<dbReference type="Proteomes" id="UP001341840">
    <property type="component" value="Unassembled WGS sequence"/>
</dbReference>
<dbReference type="PANTHER" id="PTHR47186:SF42">
    <property type="entry name" value="DISEASE RESISTANCE RPP13-LIKE PROTEIN 1"/>
    <property type="match status" value="1"/>
</dbReference>
<evidence type="ECO:0000313" key="5">
    <source>
        <dbReference type="Proteomes" id="UP001341840"/>
    </source>
</evidence>
<sequence>MPPSIGELISLTTLSIFVVGKETGSHLPEMGTLKLKGVLHIKHLERVTSVADAEQANMGDIVEELRLQGKDVERVLEALQPSMHELQSLHLGGYPGVQFPQWMGSPSLKHLREVVIGDCKNSSSLPTLRKLPSLKRLEISNINHVTYLELLILNKLPNLMRLSREEGENMFPVLSEMHIYECPELSLPYLSSIKELAVKGKSHQGLLNSIYKLDDLVSLAFDGSDDESPCFLNERLWLRNLYRLELLKCGIIKLSTVQELYLVYIKNLETLPEEVLEGMQSLKVFKIIHNHKFKLSAGFRHLTCLEELHIVDCREVEGFPEDLQHMTALQSLNLIKLQNLKSLPDWLGNLVLLHSLRIGSCPKLRYLPTSIKSLDNLKFLSNEGCPELSKRCERKPGRTGH</sequence>
<evidence type="ECO:0000313" key="4">
    <source>
        <dbReference type="EMBL" id="MED6139468.1"/>
    </source>
</evidence>
<dbReference type="InterPro" id="IPR058546">
    <property type="entry name" value="RPS4B/Roq1-like_LRR"/>
</dbReference>
<name>A0ABU6SU41_9FABA</name>